<keyword evidence="2" id="KW-0812">Transmembrane</keyword>
<evidence type="ECO:0000256" key="1">
    <source>
        <dbReference type="SAM" id="MobiDB-lite"/>
    </source>
</evidence>
<keyword evidence="2" id="KW-1133">Transmembrane helix</keyword>
<evidence type="ECO:0000256" key="2">
    <source>
        <dbReference type="SAM" id="Phobius"/>
    </source>
</evidence>
<comment type="caution">
    <text evidence="3">The sequence shown here is derived from an EMBL/GenBank/DDBJ whole genome shotgun (WGS) entry which is preliminary data.</text>
</comment>
<dbReference type="EMBL" id="JAICCE010000001">
    <property type="protein sequence ID" value="KAG9282026.1"/>
    <property type="molecule type" value="Genomic_DNA"/>
</dbReference>
<proteinExistence type="predicted"/>
<gene>
    <name evidence="3" type="ORF">AMEX_G618</name>
</gene>
<keyword evidence="2" id="KW-0472">Membrane</keyword>
<evidence type="ECO:0000313" key="3">
    <source>
        <dbReference type="EMBL" id="KAG9282026.1"/>
    </source>
</evidence>
<name>A0A8T2MKM9_ASTMX</name>
<reference evidence="3 4" key="1">
    <citation type="submission" date="2021-07" db="EMBL/GenBank/DDBJ databases">
        <authorList>
            <person name="Imarazene B."/>
            <person name="Zahm M."/>
            <person name="Klopp C."/>
            <person name="Cabau C."/>
            <person name="Beille S."/>
            <person name="Jouanno E."/>
            <person name="Castinel A."/>
            <person name="Lluch J."/>
            <person name="Gil L."/>
            <person name="Kuchtly C."/>
            <person name="Lopez Roques C."/>
            <person name="Donnadieu C."/>
            <person name="Parrinello H."/>
            <person name="Journot L."/>
            <person name="Du K."/>
            <person name="Schartl M."/>
            <person name="Retaux S."/>
            <person name="Guiguen Y."/>
        </authorList>
    </citation>
    <scope>NUCLEOTIDE SEQUENCE [LARGE SCALE GENOMIC DNA]</scope>
    <source>
        <strain evidence="3">Pach_M1</strain>
        <tissue evidence="3">Testis</tissue>
    </source>
</reference>
<organism evidence="3 4">
    <name type="scientific">Astyanax mexicanus</name>
    <name type="common">Blind cave fish</name>
    <name type="synonym">Astyanax fasciatus mexicanus</name>
    <dbReference type="NCBI Taxonomy" id="7994"/>
    <lineage>
        <taxon>Eukaryota</taxon>
        <taxon>Metazoa</taxon>
        <taxon>Chordata</taxon>
        <taxon>Craniata</taxon>
        <taxon>Vertebrata</taxon>
        <taxon>Euteleostomi</taxon>
        <taxon>Actinopterygii</taxon>
        <taxon>Neopterygii</taxon>
        <taxon>Teleostei</taxon>
        <taxon>Ostariophysi</taxon>
        <taxon>Characiformes</taxon>
        <taxon>Characoidei</taxon>
        <taxon>Acestrorhamphidae</taxon>
        <taxon>Acestrorhamphinae</taxon>
        <taxon>Astyanax</taxon>
    </lineage>
</organism>
<feature type="compositionally biased region" description="Acidic residues" evidence="1">
    <location>
        <begin position="178"/>
        <end position="193"/>
    </location>
</feature>
<feature type="region of interest" description="Disordered" evidence="1">
    <location>
        <begin position="174"/>
        <end position="193"/>
    </location>
</feature>
<sequence>MAQMPGFFLLVIVGIIVSTLTIILVFIIINVCISKQALKKPPNFLSFCHSLFPAHADVEEKPPPLPSRDQFLSESRSNSYEQVDTLISPMKVEIQSPSPPQPTFIQDCKIQFEEEDNKSVGESYDDVEQLNNASQSYEDVASLPDYLELDDNLPAFQHQEQFISTENCSRESMASYDDVGELDNVSEDYDDVG</sequence>
<protein>
    <submittedName>
        <fullName evidence="3">Uncharacterized protein</fullName>
    </submittedName>
</protein>
<accession>A0A8T2MKM9</accession>
<evidence type="ECO:0000313" key="4">
    <source>
        <dbReference type="Proteomes" id="UP000752171"/>
    </source>
</evidence>
<dbReference type="AlphaFoldDB" id="A0A8T2MKM9"/>
<feature type="transmembrane region" description="Helical" evidence="2">
    <location>
        <begin position="6"/>
        <end position="33"/>
    </location>
</feature>
<dbReference type="Proteomes" id="UP000752171">
    <property type="component" value="Unassembled WGS sequence"/>
</dbReference>